<protein>
    <submittedName>
        <fullName evidence="5">Flavonol 4'-sulfotransferase-like</fullName>
    </submittedName>
</protein>
<dbReference type="SUPFAM" id="SSF52540">
    <property type="entry name" value="P-loop containing nucleoside triphosphate hydrolases"/>
    <property type="match status" value="1"/>
</dbReference>
<accession>A0ABM1DXF3</accession>
<evidence type="ECO:0000256" key="2">
    <source>
        <dbReference type="ARBA" id="ARBA00022679"/>
    </source>
</evidence>
<evidence type="ECO:0000313" key="5">
    <source>
        <dbReference type="RefSeq" id="XP_014664624.1"/>
    </source>
</evidence>
<proteinExistence type="inferred from homology"/>
<dbReference type="Pfam" id="PF00685">
    <property type="entry name" value="Sulfotransfer_1"/>
    <property type="match status" value="1"/>
</dbReference>
<reference evidence="5" key="1">
    <citation type="submission" date="2025-08" db="UniProtKB">
        <authorList>
            <consortium name="RefSeq"/>
        </authorList>
    </citation>
    <scope>IDENTIFICATION</scope>
</reference>
<keyword evidence="4" id="KW-1185">Reference proteome</keyword>
<sequence length="142" mass="17337">MDFKFPGVIDVDPDEWPKDQKRFIKTHLPYDMLPQDFKDKKCKIIYVMRNPKDVSVSYYYFLRMLNYNPFRDYTLHNIIQKFLFGLIPYGPYWEHNLGYWNEAKENPEHIMVVKFEDMIKVDYVHNGITTWPLEFLLTTREV</sequence>
<evidence type="ECO:0000313" key="4">
    <source>
        <dbReference type="Proteomes" id="UP000695022"/>
    </source>
</evidence>
<feature type="domain" description="Sulfotransferase" evidence="3">
    <location>
        <begin position="20"/>
        <end position="120"/>
    </location>
</feature>
<keyword evidence="2" id="KW-0808">Transferase</keyword>
<dbReference type="InterPro" id="IPR000863">
    <property type="entry name" value="Sulfotransferase_dom"/>
</dbReference>
<dbReference type="GeneID" id="106806951"/>
<evidence type="ECO:0000259" key="3">
    <source>
        <dbReference type="Pfam" id="PF00685"/>
    </source>
</evidence>
<name>A0ABM1DXF3_PRICU</name>
<gene>
    <name evidence="5" type="primary">LOC106806951</name>
</gene>
<organism evidence="4 5">
    <name type="scientific">Priapulus caudatus</name>
    <name type="common">Priapulid worm</name>
    <dbReference type="NCBI Taxonomy" id="37621"/>
    <lineage>
        <taxon>Eukaryota</taxon>
        <taxon>Metazoa</taxon>
        <taxon>Ecdysozoa</taxon>
        <taxon>Scalidophora</taxon>
        <taxon>Priapulida</taxon>
        <taxon>Priapulimorpha</taxon>
        <taxon>Priapulimorphida</taxon>
        <taxon>Priapulidae</taxon>
        <taxon>Priapulus</taxon>
    </lineage>
</organism>
<dbReference type="InterPro" id="IPR027417">
    <property type="entry name" value="P-loop_NTPase"/>
</dbReference>
<dbReference type="PANTHER" id="PTHR11783">
    <property type="entry name" value="SULFOTRANSFERASE SULT"/>
    <property type="match status" value="1"/>
</dbReference>
<dbReference type="RefSeq" id="XP_014664624.1">
    <property type="nucleotide sequence ID" value="XM_014809138.1"/>
</dbReference>
<evidence type="ECO:0000256" key="1">
    <source>
        <dbReference type="ARBA" id="ARBA00005771"/>
    </source>
</evidence>
<dbReference type="Proteomes" id="UP000695022">
    <property type="component" value="Unplaced"/>
</dbReference>
<comment type="similarity">
    <text evidence="1">Belongs to the sulfotransferase 1 family.</text>
</comment>
<dbReference type="Gene3D" id="3.40.50.300">
    <property type="entry name" value="P-loop containing nucleotide triphosphate hydrolases"/>
    <property type="match status" value="1"/>
</dbReference>